<accession>A0AAV3Q8Y2</accession>
<dbReference type="AlphaFoldDB" id="A0AAV3Q8Y2"/>
<keyword evidence="3" id="KW-1185">Reference proteome</keyword>
<evidence type="ECO:0000256" key="1">
    <source>
        <dbReference type="SAM" id="MobiDB-lite"/>
    </source>
</evidence>
<dbReference type="EMBL" id="BAABME010019888">
    <property type="protein sequence ID" value="GAA0158667.1"/>
    <property type="molecule type" value="Genomic_DNA"/>
</dbReference>
<comment type="caution">
    <text evidence="2">The sequence shown here is derived from an EMBL/GenBank/DDBJ whole genome shotgun (WGS) entry which is preliminary data.</text>
</comment>
<evidence type="ECO:0000313" key="2">
    <source>
        <dbReference type="EMBL" id="GAA0158667.1"/>
    </source>
</evidence>
<protein>
    <submittedName>
        <fullName evidence="2">Uncharacterized protein</fullName>
    </submittedName>
</protein>
<gene>
    <name evidence="2" type="ORF">LIER_38706</name>
</gene>
<dbReference type="Proteomes" id="UP001454036">
    <property type="component" value="Unassembled WGS sequence"/>
</dbReference>
<proteinExistence type="predicted"/>
<reference evidence="2 3" key="1">
    <citation type="submission" date="2024-01" db="EMBL/GenBank/DDBJ databases">
        <title>The complete chloroplast genome sequence of Lithospermum erythrorhizon: insights into the phylogenetic relationship among Boraginaceae species and the maternal lineages of purple gromwells.</title>
        <authorList>
            <person name="Okada T."/>
            <person name="Watanabe K."/>
        </authorList>
    </citation>
    <scope>NUCLEOTIDE SEQUENCE [LARGE SCALE GENOMIC DNA]</scope>
</reference>
<organism evidence="2 3">
    <name type="scientific">Lithospermum erythrorhizon</name>
    <name type="common">Purple gromwell</name>
    <name type="synonym">Lithospermum officinale var. erythrorhizon</name>
    <dbReference type="NCBI Taxonomy" id="34254"/>
    <lineage>
        <taxon>Eukaryota</taxon>
        <taxon>Viridiplantae</taxon>
        <taxon>Streptophyta</taxon>
        <taxon>Embryophyta</taxon>
        <taxon>Tracheophyta</taxon>
        <taxon>Spermatophyta</taxon>
        <taxon>Magnoliopsida</taxon>
        <taxon>eudicotyledons</taxon>
        <taxon>Gunneridae</taxon>
        <taxon>Pentapetalae</taxon>
        <taxon>asterids</taxon>
        <taxon>lamiids</taxon>
        <taxon>Boraginales</taxon>
        <taxon>Boraginaceae</taxon>
        <taxon>Boraginoideae</taxon>
        <taxon>Lithospermeae</taxon>
        <taxon>Lithospermum</taxon>
    </lineage>
</organism>
<feature type="region of interest" description="Disordered" evidence="1">
    <location>
        <begin position="1"/>
        <end position="43"/>
    </location>
</feature>
<sequence length="88" mass="9720">MDNPVPLAMIPPSPDGVHQFPDSTDDSTGESSDSLTQNTHHSNDSVPLFAQDLIQWLGKDSADWIAYMVHLSNILNLIVQNIIDIHLN</sequence>
<evidence type="ECO:0000313" key="3">
    <source>
        <dbReference type="Proteomes" id="UP001454036"/>
    </source>
</evidence>
<name>A0AAV3Q8Y2_LITER</name>